<dbReference type="GO" id="GO:0005634">
    <property type="term" value="C:nucleus"/>
    <property type="evidence" value="ECO:0007669"/>
    <property type="project" value="TreeGrafter"/>
</dbReference>
<dbReference type="SUPFAM" id="SSF52540">
    <property type="entry name" value="P-loop containing nucleoside triphosphate hydrolases"/>
    <property type="match status" value="1"/>
</dbReference>
<dbReference type="GO" id="GO:0005524">
    <property type="term" value="F:ATP binding"/>
    <property type="evidence" value="ECO:0007669"/>
    <property type="project" value="UniProtKB-KW"/>
</dbReference>
<dbReference type="GO" id="GO:0006337">
    <property type="term" value="P:nucleosome disassembly"/>
    <property type="evidence" value="ECO:0007669"/>
    <property type="project" value="TreeGrafter"/>
</dbReference>
<evidence type="ECO:0000313" key="9">
    <source>
        <dbReference type="Proteomes" id="UP000625711"/>
    </source>
</evidence>
<dbReference type="PANTHER" id="PTHR23069:SF0">
    <property type="entry name" value="TAT-BINDING HOMOLOG 7"/>
    <property type="match status" value="1"/>
</dbReference>
<dbReference type="Pfam" id="PF00004">
    <property type="entry name" value="AAA"/>
    <property type="match status" value="1"/>
</dbReference>
<dbReference type="Proteomes" id="UP000625711">
    <property type="component" value="Unassembled WGS sequence"/>
</dbReference>
<name>A0A834MCJ7_RHYFE</name>
<dbReference type="SMART" id="SM00382">
    <property type="entry name" value="AAA"/>
    <property type="match status" value="1"/>
</dbReference>
<dbReference type="GO" id="GO:0003682">
    <property type="term" value="F:chromatin binding"/>
    <property type="evidence" value="ECO:0007669"/>
    <property type="project" value="TreeGrafter"/>
</dbReference>
<gene>
    <name evidence="8" type="ORF">GWI33_006821</name>
</gene>
<feature type="region of interest" description="Disordered" evidence="6">
    <location>
        <begin position="490"/>
        <end position="519"/>
    </location>
</feature>
<dbReference type="FunFam" id="3.40.50.300:FF:000061">
    <property type="entry name" value="ATPase family, AAA domain-containing 2"/>
    <property type="match status" value="1"/>
</dbReference>
<accession>A0A834MCJ7</accession>
<dbReference type="AlphaFoldDB" id="A0A834MCJ7"/>
<keyword evidence="4" id="KW-0103">Bromodomain</keyword>
<evidence type="ECO:0000256" key="6">
    <source>
        <dbReference type="SAM" id="MobiDB-lite"/>
    </source>
</evidence>
<dbReference type="GO" id="GO:0006334">
    <property type="term" value="P:nucleosome assembly"/>
    <property type="evidence" value="ECO:0007669"/>
    <property type="project" value="TreeGrafter"/>
</dbReference>
<dbReference type="GO" id="GO:0016887">
    <property type="term" value="F:ATP hydrolysis activity"/>
    <property type="evidence" value="ECO:0007669"/>
    <property type="project" value="InterPro"/>
</dbReference>
<evidence type="ECO:0000256" key="4">
    <source>
        <dbReference type="ARBA" id="ARBA00023117"/>
    </source>
</evidence>
<dbReference type="EMBL" id="JAACXV010000346">
    <property type="protein sequence ID" value="KAF7279656.1"/>
    <property type="molecule type" value="Genomic_DNA"/>
</dbReference>
<evidence type="ECO:0000256" key="3">
    <source>
        <dbReference type="ARBA" id="ARBA00022840"/>
    </source>
</evidence>
<evidence type="ECO:0000256" key="1">
    <source>
        <dbReference type="ARBA" id="ARBA00006914"/>
    </source>
</evidence>
<sequence length="684" mass="77633">MSLQNQNQSQNHPTYRLPKRTKQNAIDFCKIGGLSHHIATLREIIIIPLLHGNVFAHFNIKAPRGVLFYGPPGTGKTLVAAALATELNREGIGKVSFFERKGADILDKWVGGSEKNLRDLFEKATKSRPSIIFFDEIDGLAPIRDKQTDHIHTSVVATLLALMDGLDNKPGLIVVGATNRIEAVDPALRRPGRFDKELYFPLPGTSARREILEVHTASWKHKPNAKVLATLVESTCGYSGADLQALCSEAVVICMKRTYPTLSKAKINPESIKIQDCDFLTAKLNFIPTSLKTGCAMRKLTSTVQPLLQGQLRNIMKSIKTVWPHFLKEDHRYLSGEGRYAEYLPAFVYDITKTYKNIENIQYHFPSVIVLSKIDEWWDVVDDCEQLSIVSSLENIHAGVPVLVMATCKTDVPCKLQNFFYNNSSILIKIENPKEYERKAFFKPLFFNRNIVSLSSVLENARKAEEKPSVKLRPSKREIQILRRSRRNGKSLGNILGKSGKRKREGSGYSGTRKRLKTMESQNNLVKSNSTSSIYDIHKEIKREKFQEPRKCDSLSSITGTEQKHYFTNIFTNLLENRNLKCSSSIPHIKTSNTALCKHFRVEDKTNVPEDSSIVDNQMQQIYHLWIHTSVVTSENMTVAQLELLYDVISACINIHWNSFELLTKNLEIILHNIEKSYDMEKVE</sequence>
<keyword evidence="2 5" id="KW-0547">Nucleotide-binding</keyword>
<comment type="caution">
    <text evidence="8">The sequence shown here is derived from an EMBL/GenBank/DDBJ whole genome shotgun (WGS) entry which is preliminary data.</text>
</comment>
<proteinExistence type="inferred from homology"/>
<organism evidence="8 9">
    <name type="scientific">Rhynchophorus ferrugineus</name>
    <name type="common">Red palm weevil</name>
    <name type="synonym">Curculio ferrugineus</name>
    <dbReference type="NCBI Taxonomy" id="354439"/>
    <lineage>
        <taxon>Eukaryota</taxon>
        <taxon>Metazoa</taxon>
        <taxon>Ecdysozoa</taxon>
        <taxon>Arthropoda</taxon>
        <taxon>Hexapoda</taxon>
        <taxon>Insecta</taxon>
        <taxon>Pterygota</taxon>
        <taxon>Neoptera</taxon>
        <taxon>Endopterygota</taxon>
        <taxon>Coleoptera</taxon>
        <taxon>Polyphaga</taxon>
        <taxon>Cucujiformia</taxon>
        <taxon>Curculionidae</taxon>
        <taxon>Dryophthorinae</taxon>
        <taxon>Rhynchophorus</taxon>
    </lineage>
</organism>
<dbReference type="Gene3D" id="3.40.50.300">
    <property type="entry name" value="P-loop containing nucleotide triphosphate hydrolases"/>
    <property type="match status" value="1"/>
</dbReference>
<protein>
    <recommendedName>
        <fullName evidence="7">AAA+ ATPase domain-containing protein</fullName>
    </recommendedName>
</protein>
<comment type="similarity">
    <text evidence="1 5">Belongs to the AAA ATPase family.</text>
</comment>
<dbReference type="InterPro" id="IPR045199">
    <property type="entry name" value="ATAD2-like"/>
</dbReference>
<dbReference type="GO" id="GO:0042393">
    <property type="term" value="F:histone binding"/>
    <property type="evidence" value="ECO:0007669"/>
    <property type="project" value="TreeGrafter"/>
</dbReference>
<dbReference type="InterPro" id="IPR041569">
    <property type="entry name" value="AAA_lid_3"/>
</dbReference>
<reference evidence="8" key="1">
    <citation type="submission" date="2020-08" db="EMBL/GenBank/DDBJ databases">
        <title>Genome sequencing and assembly of the red palm weevil Rhynchophorus ferrugineus.</title>
        <authorList>
            <person name="Dias G.B."/>
            <person name="Bergman C.M."/>
            <person name="Manee M."/>
        </authorList>
    </citation>
    <scope>NUCLEOTIDE SEQUENCE</scope>
    <source>
        <strain evidence="8">AA-2017</strain>
        <tissue evidence="8">Whole larva</tissue>
    </source>
</reference>
<dbReference type="InterPro" id="IPR003959">
    <property type="entry name" value="ATPase_AAA_core"/>
</dbReference>
<dbReference type="Pfam" id="PF17862">
    <property type="entry name" value="AAA_lid_3"/>
    <property type="match status" value="1"/>
</dbReference>
<dbReference type="PROSITE" id="PS00674">
    <property type="entry name" value="AAA"/>
    <property type="match status" value="1"/>
</dbReference>
<dbReference type="InterPro" id="IPR003593">
    <property type="entry name" value="AAA+_ATPase"/>
</dbReference>
<dbReference type="InterPro" id="IPR027417">
    <property type="entry name" value="P-loop_NTPase"/>
</dbReference>
<dbReference type="GO" id="GO:0045815">
    <property type="term" value="P:transcription initiation-coupled chromatin remodeling"/>
    <property type="evidence" value="ECO:0007669"/>
    <property type="project" value="TreeGrafter"/>
</dbReference>
<evidence type="ECO:0000256" key="2">
    <source>
        <dbReference type="ARBA" id="ARBA00022741"/>
    </source>
</evidence>
<evidence type="ECO:0000259" key="7">
    <source>
        <dbReference type="SMART" id="SM00382"/>
    </source>
</evidence>
<feature type="domain" description="AAA+ ATPase" evidence="7">
    <location>
        <begin position="62"/>
        <end position="204"/>
    </location>
</feature>
<dbReference type="PANTHER" id="PTHR23069">
    <property type="entry name" value="AAA DOMAIN-CONTAINING"/>
    <property type="match status" value="1"/>
</dbReference>
<evidence type="ECO:0000256" key="5">
    <source>
        <dbReference type="RuleBase" id="RU003651"/>
    </source>
</evidence>
<keyword evidence="3 5" id="KW-0067">ATP-binding</keyword>
<dbReference type="InterPro" id="IPR003960">
    <property type="entry name" value="ATPase_AAA_CS"/>
</dbReference>
<dbReference type="OrthoDB" id="5421at2759"/>
<keyword evidence="9" id="KW-1185">Reference proteome</keyword>
<dbReference type="Gene3D" id="1.10.8.60">
    <property type="match status" value="1"/>
</dbReference>
<evidence type="ECO:0000313" key="8">
    <source>
        <dbReference type="EMBL" id="KAF7279656.1"/>
    </source>
</evidence>